<dbReference type="SUPFAM" id="SSF53474">
    <property type="entry name" value="alpha/beta-Hydrolases"/>
    <property type="match status" value="1"/>
</dbReference>
<dbReference type="OrthoDB" id="10019231at2759"/>
<dbReference type="InterPro" id="IPR002925">
    <property type="entry name" value="Dienelactn_hydro"/>
</dbReference>
<feature type="domain" description="Dienelactone hydrolase" evidence="1">
    <location>
        <begin position="125"/>
        <end position="267"/>
    </location>
</feature>
<dbReference type="PANTHER" id="PTHR17630">
    <property type="entry name" value="DIENELACTONE HYDROLASE"/>
    <property type="match status" value="1"/>
</dbReference>
<organism evidence="2 3">
    <name type="scientific">Laccaria amethystina LaAM-08-1</name>
    <dbReference type="NCBI Taxonomy" id="1095629"/>
    <lineage>
        <taxon>Eukaryota</taxon>
        <taxon>Fungi</taxon>
        <taxon>Dikarya</taxon>
        <taxon>Basidiomycota</taxon>
        <taxon>Agaricomycotina</taxon>
        <taxon>Agaricomycetes</taxon>
        <taxon>Agaricomycetidae</taxon>
        <taxon>Agaricales</taxon>
        <taxon>Agaricineae</taxon>
        <taxon>Hydnangiaceae</taxon>
        <taxon>Laccaria</taxon>
    </lineage>
</organism>
<evidence type="ECO:0000259" key="1">
    <source>
        <dbReference type="Pfam" id="PF01738"/>
    </source>
</evidence>
<gene>
    <name evidence="2" type="ORF">K443DRAFT_681048</name>
</gene>
<dbReference type="GO" id="GO:0016787">
    <property type="term" value="F:hydrolase activity"/>
    <property type="evidence" value="ECO:0007669"/>
    <property type="project" value="InterPro"/>
</dbReference>
<reference evidence="3" key="2">
    <citation type="submission" date="2015-01" db="EMBL/GenBank/DDBJ databases">
        <title>Evolutionary Origins and Diversification of the Mycorrhizal Mutualists.</title>
        <authorList>
            <consortium name="DOE Joint Genome Institute"/>
            <consortium name="Mycorrhizal Genomics Consortium"/>
            <person name="Kohler A."/>
            <person name="Kuo A."/>
            <person name="Nagy L.G."/>
            <person name="Floudas D."/>
            <person name="Copeland A."/>
            <person name="Barry K.W."/>
            <person name="Cichocki N."/>
            <person name="Veneault-Fourrey C."/>
            <person name="LaButti K."/>
            <person name="Lindquist E.A."/>
            <person name="Lipzen A."/>
            <person name="Lundell T."/>
            <person name="Morin E."/>
            <person name="Murat C."/>
            <person name="Riley R."/>
            <person name="Ohm R."/>
            <person name="Sun H."/>
            <person name="Tunlid A."/>
            <person name="Henrissat B."/>
            <person name="Grigoriev I.V."/>
            <person name="Hibbett D.S."/>
            <person name="Martin F."/>
        </authorList>
    </citation>
    <scope>NUCLEOTIDE SEQUENCE [LARGE SCALE GENOMIC DNA]</scope>
    <source>
        <strain evidence="3">LaAM-08-1</strain>
    </source>
</reference>
<proteinExistence type="predicted"/>
<name>A0A0C9XKI3_9AGAR</name>
<evidence type="ECO:0000313" key="2">
    <source>
        <dbReference type="EMBL" id="KIJ98096.1"/>
    </source>
</evidence>
<sequence>MSICPKCKEGYILPGEPTGSINADFQGAYFAPSPNKDSESKRAIVFLTDGFGLPLKNCKIMADNLATKLECDVWVPDYFNGRPLIPLDTMVIDRAGVKWSIWQWIKFVAVTGIPNLPAFISSRPSVVDKRLDSFFALLKEKKSYEKLGAVGYCFGGTTATRLGGTDHIQSVVICHPGPPRISDVKKIKVPAAWACAEEDQFWGRSARLQAEAVFAARKDTDNFVEYEFKDYKGTAHGFAARPNLDLPEIKEAFELAFEQTVQWFQKTLAV</sequence>
<keyword evidence="3" id="KW-1185">Reference proteome</keyword>
<evidence type="ECO:0000313" key="3">
    <source>
        <dbReference type="Proteomes" id="UP000054477"/>
    </source>
</evidence>
<dbReference type="PANTHER" id="PTHR17630:SF44">
    <property type="entry name" value="PROTEIN AIM2"/>
    <property type="match status" value="1"/>
</dbReference>
<dbReference type="InterPro" id="IPR029058">
    <property type="entry name" value="AB_hydrolase_fold"/>
</dbReference>
<dbReference type="EMBL" id="KN838677">
    <property type="protein sequence ID" value="KIJ98096.1"/>
    <property type="molecule type" value="Genomic_DNA"/>
</dbReference>
<accession>A0A0C9XKI3</accession>
<dbReference type="AlphaFoldDB" id="A0A0C9XKI3"/>
<dbReference type="STRING" id="1095629.A0A0C9XKI3"/>
<dbReference type="HOGENOM" id="CLU_054590_2_0_1"/>
<dbReference type="Gene3D" id="3.40.50.1820">
    <property type="entry name" value="alpha/beta hydrolase"/>
    <property type="match status" value="1"/>
</dbReference>
<reference evidence="2 3" key="1">
    <citation type="submission" date="2014-04" db="EMBL/GenBank/DDBJ databases">
        <authorList>
            <consortium name="DOE Joint Genome Institute"/>
            <person name="Kuo A."/>
            <person name="Kohler A."/>
            <person name="Nagy L.G."/>
            <person name="Floudas D."/>
            <person name="Copeland A."/>
            <person name="Barry K.W."/>
            <person name="Cichocki N."/>
            <person name="Veneault-Fourrey C."/>
            <person name="LaButti K."/>
            <person name="Lindquist E.A."/>
            <person name="Lipzen A."/>
            <person name="Lundell T."/>
            <person name="Morin E."/>
            <person name="Murat C."/>
            <person name="Sun H."/>
            <person name="Tunlid A."/>
            <person name="Henrissat B."/>
            <person name="Grigoriev I.V."/>
            <person name="Hibbett D.S."/>
            <person name="Martin F."/>
            <person name="Nordberg H.P."/>
            <person name="Cantor M.N."/>
            <person name="Hua S.X."/>
        </authorList>
    </citation>
    <scope>NUCLEOTIDE SEQUENCE [LARGE SCALE GENOMIC DNA]</scope>
    <source>
        <strain evidence="2 3">LaAM-08-1</strain>
    </source>
</reference>
<protein>
    <submittedName>
        <fullName evidence="2">Unplaced genomic scaffold K443scaffold_142, whole genome shotgun sequence</fullName>
    </submittedName>
</protein>
<dbReference type="Proteomes" id="UP000054477">
    <property type="component" value="Unassembled WGS sequence"/>
</dbReference>
<dbReference type="Pfam" id="PF01738">
    <property type="entry name" value="DLH"/>
    <property type="match status" value="1"/>
</dbReference>